<protein>
    <submittedName>
        <fullName evidence="2">MBL fold metallo-hydrolase</fullName>
    </submittedName>
</protein>
<dbReference type="PANTHER" id="PTHR42951:SF14">
    <property type="entry name" value="METALLO-BETA-LACTAMASE SUPERFAMILY PROTEIN"/>
    <property type="match status" value="1"/>
</dbReference>
<dbReference type="Gene3D" id="3.60.15.10">
    <property type="entry name" value="Ribonuclease Z/Hydroxyacylglutathione hydrolase-like"/>
    <property type="match status" value="1"/>
</dbReference>
<dbReference type="EMBL" id="BAABAT010000076">
    <property type="protein sequence ID" value="GAA4263676.1"/>
    <property type="molecule type" value="Genomic_DNA"/>
</dbReference>
<dbReference type="Pfam" id="PF00753">
    <property type="entry name" value="Lactamase_B"/>
    <property type="match status" value="1"/>
</dbReference>
<comment type="caution">
    <text evidence="2">The sequence shown here is derived from an EMBL/GenBank/DDBJ whole genome shotgun (WGS) entry which is preliminary data.</text>
</comment>
<dbReference type="InterPro" id="IPR050855">
    <property type="entry name" value="NDM-1-like"/>
</dbReference>
<sequence length="280" mass="30561">MAPLDFATFVSPLKPVVSDDLAPGATQRMWSPTTSTLIYGERDAVLVDPLLTADEARNLVDWVVAADRTVTTVFVTHGHGDHFFGAAVVLDRFPEAKFVATAGVVERMRQQLSPEVLDGFWRPRFPGRLPERLLVAEPLESHSLELEGHDLVAVELGHSDTDDTTALHVPAIGLVVAGDAVYNDVHLYLVESGNGGRRAWLTALETIESLRPRTVIAGHKRAGTDDGPHTIEETRRYIIDFDAAADKAGTAVELYEMMLAQHPDRVNSGVLWNSARAVKG</sequence>
<reference evidence="3" key="1">
    <citation type="journal article" date="2019" name="Int. J. Syst. Evol. Microbiol.">
        <title>The Global Catalogue of Microorganisms (GCM) 10K type strain sequencing project: providing services to taxonomists for standard genome sequencing and annotation.</title>
        <authorList>
            <consortium name="The Broad Institute Genomics Platform"/>
            <consortium name="The Broad Institute Genome Sequencing Center for Infectious Disease"/>
            <person name="Wu L."/>
            <person name="Ma J."/>
        </authorList>
    </citation>
    <scope>NUCLEOTIDE SEQUENCE [LARGE SCALE GENOMIC DNA]</scope>
    <source>
        <strain evidence="3">JCM 17441</strain>
    </source>
</reference>
<dbReference type="SUPFAM" id="SSF56281">
    <property type="entry name" value="Metallo-hydrolase/oxidoreductase"/>
    <property type="match status" value="1"/>
</dbReference>
<keyword evidence="3" id="KW-1185">Reference proteome</keyword>
<dbReference type="Proteomes" id="UP001500620">
    <property type="component" value="Unassembled WGS sequence"/>
</dbReference>
<evidence type="ECO:0000313" key="2">
    <source>
        <dbReference type="EMBL" id="GAA4263676.1"/>
    </source>
</evidence>
<dbReference type="PANTHER" id="PTHR42951">
    <property type="entry name" value="METALLO-BETA-LACTAMASE DOMAIN-CONTAINING"/>
    <property type="match status" value="1"/>
</dbReference>
<accession>A0ABP8DUT9</accession>
<gene>
    <name evidence="2" type="ORF">GCM10022255_110380</name>
</gene>
<feature type="domain" description="Metallo-beta-lactamase" evidence="1">
    <location>
        <begin position="32"/>
        <end position="219"/>
    </location>
</feature>
<evidence type="ECO:0000259" key="1">
    <source>
        <dbReference type="SMART" id="SM00849"/>
    </source>
</evidence>
<dbReference type="SMART" id="SM00849">
    <property type="entry name" value="Lactamase_B"/>
    <property type="match status" value="1"/>
</dbReference>
<organism evidence="2 3">
    <name type="scientific">Dactylosporangium darangshiense</name>
    <dbReference type="NCBI Taxonomy" id="579108"/>
    <lineage>
        <taxon>Bacteria</taxon>
        <taxon>Bacillati</taxon>
        <taxon>Actinomycetota</taxon>
        <taxon>Actinomycetes</taxon>
        <taxon>Micromonosporales</taxon>
        <taxon>Micromonosporaceae</taxon>
        <taxon>Dactylosporangium</taxon>
    </lineage>
</organism>
<name>A0ABP8DUT9_9ACTN</name>
<dbReference type="InterPro" id="IPR036866">
    <property type="entry name" value="RibonucZ/Hydroxyglut_hydro"/>
</dbReference>
<proteinExistence type="predicted"/>
<dbReference type="CDD" id="cd07739">
    <property type="entry name" value="metallo-hydrolase-like_MBL-fold"/>
    <property type="match status" value="1"/>
</dbReference>
<evidence type="ECO:0000313" key="3">
    <source>
        <dbReference type="Proteomes" id="UP001500620"/>
    </source>
</evidence>
<dbReference type="InterPro" id="IPR001279">
    <property type="entry name" value="Metallo-B-lactamas"/>
</dbReference>